<dbReference type="Gene3D" id="3.90.190.10">
    <property type="entry name" value="Protein tyrosine phosphatase superfamily"/>
    <property type="match status" value="1"/>
</dbReference>
<dbReference type="STRING" id="1123323.SAMN05216245_10499"/>
<dbReference type="Proteomes" id="UP000198896">
    <property type="component" value="Unassembled WGS sequence"/>
</dbReference>
<reference evidence="3 4" key="1">
    <citation type="submission" date="2016-10" db="EMBL/GenBank/DDBJ databases">
        <authorList>
            <person name="de Groot N.N."/>
        </authorList>
    </citation>
    <scope>NUCLEOTIDE SEQUENCE [LARGE SCALE GENOMIC DNA]</scope>
    <source>
        <strain evidence="3 4">DSM 9236</strain>
    </source>
</reference>
<dbReference type="InterPro" id="IPR016130">
    <property type="entry name" value="Tyr_Pase_AS"/>
</dbReference>
<proteinExistence type="predicted"/>
<keyword evidence="1" id="KW-1133">Transmembrane helix</keyword>
<organism evidence="3 4">
    <name type="scientific">Succiniclasticum ruminis DSM 9236</name>
    <dbReference type="NCBI Taxonomy" id="1123323"/>
    <lineage>
        <taxon>Bacteria</taxon>
        <taxon>Bacillati</taxon>
        <taxon>Bacillota</taxon>
        <taxon>Negativicutes</taxon>
        <taxon>Acidaminococcales</taxon>
        <taxon>Acidaminococcaceae</taxon>
        <taxon>Succiniclasticum</taxon>
    </lineage>
</organism>
<gene>
    <name evidence="3" type="ORF">SAMN05216245_10499</name>
</gene>
<dbReference type="PROSITE" id="PS00383">
    <property type="entry name" value="TYR_PHOSPHATASE_1"/>
    <property type="match status" value="1"/>
</dbReference>
<name>A0A1I1ZVT5_9FIRM</name>
<keyword evidence="1" id="KW-0812">Transmembrane</keyword>
<evidence type="ECO:0000256" key="1">
    <source>
        <dbReference type="SAM" id="Phobius"/>
    </source>
</evidence>
<feature type="transmembrane region" description="Helical" evidence="1">
    <location>
        <begin position="44"/>
        <end position="62"/>
    </location>
</feature>
<dbReference type="Pfam" id="PF14566">
    <property type="entry name" value="PTPlike_phytase"/>
    <property type="match status" value="1"/>
</dbReference>
<dbReference type="SUPFAM" id="SSF52799">
    <property type="entry name" value="(Phosphotyrosine protein) phosphatases II"/>
    <property type="match status" value="1"/>
</dbReference>
<keyword evidence="1" id="KW-0472">Membrane</keyword>
<dbReference type="PROSITE" id="PS50056">
    <property type="entry name" value="TYR_PHOSPHATASE_2"/>
    <property type="match status" value="1"/>
</dbReference>
<dbReference type="RefSeq" id="WP_093913134.1">
    <property type="nucleotide sequence ID" value="NZ_FONL01000004.1"/>
</dbReference>
<dbReference type="SMART" id="SM01301">
    <property type="entry name" value="PTPlike_phytase"/>
    <property type="match status" value="1"/>
</dbReference>
<keyword evidence="4" id="KW-1185">Reference proteome</keyword>
<dbReference type="OrthoDB" id="21920at2"/>
<evidence type="ECO:0000313" key="3">
    <source>
        <dbReference type="EMBL" id="SFE34743.1"/>
    </source>
</evidence>
<feature type="domain" description="Tyrosine specific protein phosphatases" evidence="2">
    <location>
        <begin position="258"/>
        <end position="306"/>
    </location>
</feature>
<evidence type="ECO:0000313" key="4">
    <source>
        <dbReference type="Proteomes" id="UP000198896"/>
    </source>
</evidence>
<accession>A0A1I1ZVT5</accession>
<evidence type="ECO:0000259" key="2">
    <source>
        <dbReference type="PROSITE" id="PS50056"/>
    </source>
</evidence>
<dbReference type="Gene3D" id="3.30.70.1690">
    <property type="match status" value="1"/>
</dbReference>
<protein>
    <submittedName>
        <fullName evidence="3">Inositol hexakisphosphate</fullName>
    </submittedName>
</protein>
<dbReference type="EMBL" id="FONL01000004">
    <property type="protein sequence ID" value="SFE34743.1"/>
    <property type="molecule type" value="Genomic_DNA"/>
</dbReference>
<dbReference type="InterPro" id="IPR029021">
    <property type="entry name" value="Prot-tyrosine_phosphatase-like"/>
</dbReference>
<sequence length="373" mass="43084">MAQFITDIFAQFDKNRALLSDGTKKKHDTMTVYWGGMLHNKSVFLLRYVILCLFVSFLFSAACTACGEAAVPFVRIDRDKLNGWKGKLANVRLLADHRYQFKKVNPKYRFDPDFKPSTEGLDTLCISGSAQFSGPQFRRLAPVLRECAKGKDIYVVDLRQESHVFVNEGIPLSWYGSHNWANEGMTLKEVEADEAKRFGAMIGKTIQAYTRKGNTPIDRMEINVKSVITEKELVESEGFKYLRIPIRDHIWPPAKDIDGFISFVNRIGPGQAWLHFHCHAGKGRTGIMMMIYDMMRNPGVPMKDIVIRQTMAGSSYPLYTEKSNSYKVPLYEEKARMLPLIYEYVQENRKTNYKVLWSLWLKKKKQIEWFTLN</sequence>
<dbReference type="AlphaFoldDB" id="A0A1I1ZVT5"/>
<dbReference type="InterPro" id="IPR000387">
    <property type="entry name" value="Tyr_Pase_dom"/>
</dbReference>